<organism evidence="17 18">
    <name type="scientific">Saitoella complicata (strain BCRC 22490 / CBS 7301 / JCM 7358 / NBRC 10748 / NRRL Y-17804)</name>
    <dbReference type="NCBI Taxonomy" id="698492"/>
    <lineage>
        <taxon>Eukaryota</taxon>
        <taxon>Fungi</taxon>
        <taxon>Dikarya</taxon>
        <taxon>Ascomycota</taxon>
        <taxon>Taphrinomycotina</taxon>
        <taxon>Taphrinomycotina incertae sedis</taxon>
        <taxon>Saitoella</taxon>
    </lineage>
</organism>
<dbReference type="PRINTS" id="PR00360">
    <property type="entry name" value="C2DOMAIN"/>
</dbReference>
<keyword evidence="6" id="KW-0256">Endoplasmic reticulum</keyword>
<dbReference type="PROSITE" id="PS51847">
    <property type="entry name" value="SMP"/>
    <property type="match status" value="1"/>
</dbReference>
<keyword evidence="2" id="KW-0813">Transport</keyword>
<dbReference type="InterPro" id="IPR036249">
    <property type="entry name" value="Thioredoxin-like_sf"/>
</dbReference>
<evidence type="ECO:0000259" key="13">
    <source>
        <dbReference type="PROSITE" id="PS50004"/>
    </source>
</evidence>
<dbReference type="Pfam" id="PF02798">
    <property type="entry name" value="GST_N"/>
    <property type="match status" value="1"/>
</dbReference>
<dbReference type="GO" id="GO:0005789">
    <property type="term" value="C:endoplasmic reticulum membrane"/>
    <property type="evidence" value="ECO:0007669"/>
    <property type="project" value="UniProtKB-SubCell"/>
</dbReference>
<evidence type="ECO:0000313" key="17">
    <source>
        <dbReference type="EMBL" id="GAO50218.1"/>
    </source>
</evidence>
<dbReference type="SMART" id="SM00239">
    <property type="entry name" value="C2"/>
    <property type="match status" value="5"/>
</dbReference>
<dbReference type="SFLD" id="SFLDS00019">
    <property type="entry name" value="Glutathione_Transferase_(cytos"/>
    <property type="match status" value="1"/>
</dbReference>
<dbReference type="STRING" id="698492.A0A0E9NK84"/>
<feature type="domain" description="SMP-LTD" evidence="16">
    <location>
        <begin position="687"/>
        <end position="892"/>
    </location>
</feature>
<keyword evidence="9" id="KW-0446">Lipid-binding</keyword>
<dbReference type="PANTHER" id="PTHR46980">
    <property type="entry name" value="TRICALBIN-1-RELATED"/>
    <property type="match status" value="1"/>
</dbReference>
<dbReference type="InterPro" id="IPR037761">
    <property type="entry name" value="C2A_Tricalbin"/>
</dbReference>
<feature type="region of interest" description="Disordered" evidence="11">
    <location>
        <begin position="2049"/>
        <end position="2088"/>
    </location>
</feature>
<keyword evidence="4 12" id="KW-0812">Transmembrane</keyword>
<feature type="compositionally biased region" description="Polar residues" evidence="11">
    <location>
        <begin position="2049"/>
        <end position="2058"/>
    </location>
</feature>
<dbReference type="GO" id="GO:0006869">
    <property type="term" value="P:lipid transport"/>
    <property type="evidence" value="ECO:0007669"/>
    <property type="project" value="UniProtKB-KW"/>
</dbReference>
<dbReference type="PROSITE" id="PS50004">
    <property type="entry name" value="C2"/>
    <property type="match status" value="4"/>
</dbReference>
<keyword evidence="5" id="KW-0677">Repeat</keyword>
<dbReference type="InterPro" id="IPR036282">
    <property type="entry name" value="Glutathione-S-Trfase_C_sf"/>
</dbReference>
<evidence type="ECO:0000256" key="3">
    <source>
        <dbReference type="ARBA" id="ARBA00022553"/>
    </source>
</evidence>
<evidence type="ECO:0000313" key="18">
    <source>
        <dbReference type="Proteomes" id="UP000033140"/>
    </source>
</evidence>
<sequence>MGKGNDILFKGAIPEVHYYDFGAKGRGEVLRVFLHEAEIEYKDSRIPIKEWPKYKEKFVASGFNPVGKIPVLQTPTGNYTQSIPTIRYLSKRLGKYFGRDLDEEYECDRIADVGMDHRRTWASKVVYGDEITAKDFKENVTPEFLRQFEIFYSIKHGDYLLGDEFSYTDILTYQLVHDFEVDLSSMPNLNRACRAVENRPRIKDIHLQWTCTLSLSVGFIPGNAKHTLLVPVKSIHSKHTLFALFVASVEKTVVYYVSHASSQSTASQLTLQPPPLPTRRIRTQTLSAPGLSGLNLIPSLLRNSLILRNTFLVVERGIDARVEGSAELFASAVDCSCDSFDAGGGGRACVRACERRCVKGCAALGVTSQDLRTYDCTAQLDVAKEMPSVPMYQQLRWGHSLNPAAVGVANLPPGPNHAASLRAEMVHLSGHHHDGSAGDGDGIVQTAAQGRREEAKIVEETARQGVAVHTFNADATPEQKAAAAGHKIGTMDMSAVQQGTEGRGVVSDMDLAAQPEVAMPPPKPIDTAALSAEAAITHTVRPDTSKADALDAEVGWDAVGRYNSLSGRGLCKPTEKELAAAATEDEGLGFEGLEKKYGDEAEIDEESTWLEKNLSDGTFGEWWHNAGIIFFSAFAGWFLGLVGGGIGGLLVVVAVGMTYYRTSVRRFRRNTRDTINRTMAKARLEQDTESAEWINSFLTKFWVIYEPVLSATIVGTVDQVLSTNTPPFLDSLRLSTFTLGTKPPRIEHVRTYPKSEEDVVLMDWKFSFNPNDTDDLTMKQMRTRVNPKIILSIRVGKGLVSGAIPILVEDFAFSGLMRVRLRLITEFPHVQTLDLSFMEKPSFDYICKPVGGDRFGFDVGLIPGLTTFITEQVHANLGPMMYNPNVFTLNIEQMLSGAGVAQAIGVVQITVYAAKGLRNPDRFSGHPDPYCRFSINQHGELAKTKVIRDSSNPRFNETKYLLVTSLNDALTLEFLDFNDYRKDKLLGVASFDLKKLEEDAEMENQQLPVVYNAKDRGSVNFDIAYYPVLKPTKNEDGTEEPVPETTTGIVRFTVHQCKDLDGKKSVVGQLSPYACFMLNGKQIHKSPISKRTNNPIWDESYEMLISNRPNCRLGVVIKDDRDLQSDPTVGKYQIFLNDLLNTTKEQKNWFSLAGDNGRIRLSAEWKSVSMPGGIHGSGGYTVPIGMVRLHFKRGIDLRNVEAKTGGKSDPYVRVLISNDMKAKTTWIKNDLNPVWDEILYVPVRSQKEKLTLEVMDYQSHSRDRSLGWYELDCSPLIQKNDTTGEWLESAQRYEVTRPLLDHRKTAKGSIEFTAHFYPCMNIEDGEWDGTGAAQEAAEKKARQMAGDVTEDEGPVSSVVNGRSRTTTMESLPEPRSDVPAPVPGAGAPAMKVDSVVVVPGTALPAITVAPAVPAQTANYWGGLGTPVNETAYTVPPVTAGGTAPPWRPATATASVPATESSMPSAYPSDDTEALLEPSDPFVEPTAAQKQAAENAHNLDVTEAEAVVDAQQPDVLEANAALNDAMPEPSGPPKMRITPEELLQQPSGLFIFNIMEGQISEKGVSLQITVDDNAYPAYITAPSRSQHAKWDEVGDAFIRELEFSRVTMKLVRGADADGEVIASLTGDTLETLKQCLNNPTVLPLQSVEPGVVNKVKVSCKYIPVPVVLDASESINNSGTASITVVSGKNLPAADRSGKSDPYAVFYLNEERIFKTQTVKKTLNPTWNENFEANIQSRTAANFRVDVYDWDANSRDDFLGSGRIDLSEIEPFKAKTMTIPLNGKSGEVTIRVVFRPSWVARTRRTTTSTFSGRRALTSVATAPVKGVGAAGHGLHKAGSFLKHGIFGKHKEGSQEELQDNDERDIANLALESGGGIKGNSEGGAVAVTGDNAEVPLSTTQNGNGGSLSVPQTAPGLAYGHNPSASAASNADGYGTIQVAVLEGSGFSAKEKVQVVVRTPQGKDIVKTKGLRASQPQWNEENSFAGPATQQLIIQAREHHTLGADKDIGEAVVSVTDHLAGDFWVNVEGGSMNQNSDGAKVRLRLNFKQQTDASSLKSKQSADGGAFKGLSPFRGMQRNKSRRESGSYGRA</sequence>
<feature type="domain" description="C2" evidence="13">
    <location>
        <begin position="1170"/>
        <end position="1287"/>
    </location>
</feature>
<dbReference type="CDD" id="cd04040">
    <property type="entry name" value="C2D_Tricalbin-like"/>
    <property type="match status" value="1"/>
</dbReference>
<feature type="transmembrane region" description="Helical" evidence="12">
    <location>
        <begin position="789"/>
        <end position="808"/>
    </location>
</feature>
<dbReference type="InterPro" id="IPR040079">
    <property type="entry name" value="Glutathione_S-Trfase"/>
</dbReference>
<dbReference type="Gene3D" id="1.20.1050.130">
    <property type="match status" value="1"/>
</dbReference>
<dbReference type="GO" id="GO:0061817">
    <property type="term" value="P:endoplasmic reticulum-plasma membrane tethering"/>
    <property type="evidence" value="ECO:0007669"/>
    <property type="project" value="InterPro"/>
</dbReference>
<dbReference type="PANTHER" id="PTHR46980:SF2">
    <property type="entry name" value="TRICALBIN-1-RELATED"/>
    <property type="match status" value="1"/>
</dbReference>
<feature type="compositionally biased region" description="Polar residues" evidence="11">
    <location>
        <begin position="1357"/>
        <end position="1369"/>
    </location>
</feature>
<evidence type="ECO:0000259" key="14">
    <source>
        <dbReference type="PROSITE" id="PS50404"/>
    </source>
</evidence>
<dbReference type="Pfam" id="PF00168">
    <property type="entry name" value="C2"/>
    <property type="match status" value="5"/>
</dbReference>
<dbReference type="InterPro" id="IPR056910">
    <property type="entry name" value="TCB1-3_C2"/>
</dbReference>
<dbReference type="Gene3D" id="2.60.40.150">
    <property type="entry name" value="C2 domain"/>
    <property type="match status" value="5"/>
</dbReference>
<evidence type="ECO:0000256" key="12">
    <source>
        <dbReference type="SAM" id="Phobius"/>
    </source>
</evidence>
<evidence type="ECO:0000256" key="5">
    <source>
        <dbReference type="ARBA" id="ARBA00022737"/>
    </source>
</evidence>
<dbReference type="CDD" id="cd04045">
    <property type="entry name" value="C2C_Tricalbin-like"/>
    <property type="match status" value="1"/>
</dbReference>
<dbReference type="SUPFAM" id="SSF52833">
    <property type="entry name" value="Thioredoxin-like"/>
    <property type="match status" value="1"/>
</dbReference>
<feature type="domain" description="C2" evidence="13">
    <location>
        <begin position="1031"/>
        <end position="1150"/>
    </location>
</feature>
<comment type="caution">
    <text evidence="17">The sequence shown here is derived from an EMBL/GenBank/DDBJ whole genome shotgun (WGS) entry which is preliminary data.</text>
</comment>
<proteinExistence type="predicted"/>
<dbReference type="PROSITE" id="PS50404">
    <property type="entry name" value="GST_NTER"/>
    <property type="match status" value="1"/>
</dbReference>
<evidence type="ECO:0000256" key="4">
    <source>
        <dbReference type="ARBA" id="ARBA00022692"/>
    </source>
</evidence>
<feature type="domain" description="C2" evidence="13">
    <location>
        <begin position="1659"/>
        <end position="1777"/>
    </location>
</feature>
<feature type="region of interest" description="Disordered" evidence="11">
    <location>
        <begin position="1345"/>
        <end position="1378"/>
    </location>
</feature>
<dbReference type="EMBL" id="BACD03000030">
    <property type="protein sequence ID" value="GAO50218.1"/>
    <property type="molecule type" value="Genomic_DNA"/>
</dbReference>
<evidence type="ECO:0000256" key="11">
    <source>
        <dbReference type="SAM" id="MobiDB-lite"/>
    </source>
</evidence>
<reference evidence="17 18" key="3">
    <citation type="journal article" date="2015" name="Genome Announc.">
        <title>Draft Genome Sequence of the Archiascomycetous Yeast Saitoella complicata.</title>
        <authorList>
            <person name="Yamauchi K."/>
            <person name="Kondo S."/>
            <person name="Hamamoto M."/>
            <person name="Takahashi Y."/>
            <person name="Ogura Y."/>
            <person name="Hayashi T."/>
            <person name="Nishida H."/>
        </authorList>
    </citation>
    <scope>NUCLEOTIDE SEQUENCE [LARGE SCALE GENOMIC DNA]</scope>
    <source>
        <strain evidence="17 18">NRRL Y-17804</strain>
    </source>
</reference>
<dbReference type="SUPFAM" id="SSF47616">
    <property type="entry name" value="GST C-terminal domain-like"/>
    <property type="match status" value="1"/>
</dbReference>
<evidence type="ECO:0000259" key="15">
    <source>
        <dbReference type="PROSITE" id="PS50405"/>
    </source>
</evidence>
<feature type="region of interest" description="Disordered" evidence="11">
    <location>
        <begin position="1443"/>
        <end position="1473"/>
    </location>
</feature>
<keyword evidence="18" id="KW-1185">Reference proteome</keyword>
<keyword evidence="7 12" id="KW-1133">Transmembrane helix</keyword>
<dbReference type="InterPro" id="IPR035892">
    <property type="entry name" value="C2_domain_sf"/>
</dbReference>
<protein>
    <submittedName>
        <fullName evidence="17">Uncharacterized protein</fullName>
    </submittedName>
</protein>
<dbReference type="InterPro" id="IPR004046">
    <property type="entry name" value="GST_C"/>
</dbReference>
<evidence type="ECO:0000256" key="6">
    <source>
        <dbReference type="ARBA" id="ARBA00022824"/>
    </source>
</evidence>
<dbReference type="InterPro" id="IPR000008">
    <property type="entry name" value="C2_dom"/>
</dbReference>
<keyword evidence="3" id="KW-0597">Phosphoprotein</keyword>
<feature type="domain" description="C2" evidence="13">
    <location>
        <begin position="883"/>
        <end position="1007"/>
    </location>
</feature>
<evidence type="ECO:0000256" key="1">
    <source>
        <dbReference type="ARBA" id="ARBA00004586"/>
    </source>
</evidence>
<feature type="transmembrane region" description="Helical" evidence="12">
    <location>
        <begin position="634"/>
        <end position="660"/>
    </location>
</feature>
<evidence type="ECO:0000256" key="7">
    <source>
        <dbReference type="ARBA" id="ARBA00022989"/>
    </source>
</evidence>
<keyword evidence="8" id="KW-0445">Lipid transport</keyword>
<dbReference type="InterPro" id="IPR052455">
    <property type="entry name" value="Tricalbin_domain"/>
</dbReference>
<comment type="subcellular location">
    <subcellularLocation>
        <location evidence="1">Endoplasmic reticulum membrane</location>
    </subcellularLocation>
</comment>
<accession>A0A0E9NK84</accession>
<reference evidence="17 18" key="1">
    <citation type="journal article" date="2011" name="J. Gen. Appl. Microbiol.">
        <title>Draft genome sequencing of the enigmatic yeast Saitoella complicata.</title>
        <authorList>
            <person name="Nishida H."/>
            <person name="Hamamoto M."/>
            <person name="Sugiyama J."/>
        </authorList>
    </citation>
    <scope>NUCLEOTIDE SEQUENCE [LARGE SCALE GENOMIC DNA]</scope>
    <source>
        <strain evidence="17 18">NRRL Y-17804</strain>
    </source>
</reference>
<feature type="compositionally biased region" description="Low complexity" evidence="11">
    <location>
        <begin position="1443"/>
        <end position="1453"/>
    </location>
</feature>
<evidence type="ECO:0000259" key="16">
    <source>
        <dbReference type="PROSITE" id="PS51847"/>
    </source>
</evidence>
<feature type="domain" description="GST N-terminal" evidence="14">
    <location>
        <begin position="14"/>
        <end position="97"/>
    </location>
</feature>
<evidence type="ECO:0000256" key="8">
    <source>
        <dbReference type="ARBA" id="ARBA00023055"/>
    </source>
</evidence>
<dbReference type="CDD" id="cd04044">
    <property type="entry name" value="C2A_Tricalbin-like"/>
    <property type="match status" value="1"/>
</dbReference>
<dbReference type="GO" id="GO:0008289">
    <property type="term" value="F:lipid binding"/>
    <property type="evidence" value="ECO:0007669"/>
    <property type="project" value="UniProtKB-KW"/>
</dbReference>
<dbReference type="InterPro" id="IPR010987">
    <property type="entry name" value="Glutathione-S-Trfase_C-like"/>
</dbReference>
<evidence type="ECO:0000256" key="10">
    <source>
        <dbReference type="ARBA" id="ARBA00023136"/>
    </source>
</evidence>
<name>A0A0E9NK84_SAICN</name>
<dbReference type="Pfam" id="PF25669">
    <property type="entry name" value="SMP_MUG190-like"/>
    <property type="match status" value="1"/>
</dbReference>
<dbReference type="PROSITE" id="PS50405">
    <property type="entry name" value="GST_CTER"/>
    <property type="match status" value="1"/>
</dbReference>
<dbReference type="CDD" id="cd03039">
    <property type="entry name" value="GST_N_Sigma_like"/>
    <property type="match status" value="1"/>
</dbReference>
<feature type="domain" description="GST C-terminal" evidence="15">
    <location>
        <begin position="100"/>
        <end position="219"/>
    </location>
</feature>
<evidence type="ECO:0000256" key="2">
    <source>
        <dbReference type="ARBA" id="ARBA00022448"/>
    </source>
</evidence>
<dbReference type="InterPro" id="IPR031468">
    <property type="entry name" value="SMP_LBD"/>
</dbReference>
<dbReference type="SUPFAM" id="SSF49562">
    <property type="entry name" value="C2 domain (Calcium/lipid-binding domain, CaLB)"/>
    <property type="match status" value="5"/>
</dbReference>
<gene>
    <name evidence="17" type="ORF">G7K_4350-t1</name>
</gene>
<dbReference type="InterPro" id="IPR037762">
    <property type="entry name" value="C2C_Tricalbin"/>
</dbReference>
<dbReference type="CDD" id="cd04052">
    <property type="entry name" value="C2B_Tricalbin-like"/>
    <property type="match status" value="1"/>
</dbReference>
<evidence type="ECO:0000256" key="9">
    <source>
        <dbReference type="ARBA" id="ARBA00023121"/>
    </source>
</evidence>
<dbReference type="Pfam" id="PF14497">
    <property type="entry name" value="GST_C_3"/>
    <property type="match status" value="1"/>
</dbReference>
<dbReference type="Pfam" id="PF24920">
    <property type="entry name" value="C2_TCB1"/>
    <property type="match status" value="1"/>
</dbReference>
<dbReference type="InterPro" id="IPR004045">
    <property type="entry name" value="Glutathione_S-Trfase_N"/>
</dbReference>
<reference evidence="17 18" key="2">
    <citation type="journal article" date="2014" name="J. Gen. Appl. Microbiol.">
        <title>The early diverging ascomycetous budding yeast Saitoella complicata has three histone deacetylases belonging to the Clr6, Hos2, and Rpd3 lineages.</title>
        <authorList>
            <person name="Nishida H."/>
            <person name="Matsumoto T."/>
            <person name="Kondo S."/>
            <person name="Hamamoto M."/>
            <person name="Yoshikawa H."/>
        </authorList>
    </citation>
    <scope>NUCLEOTIDE SEQUENCE [LARGE SCALE GENOMIC DNA]</scope>
    <source>
        <strain evidence="17 18">NRRL Y-17804</strain>
    </source>
</reference>
<dbReference type="InterPro" id="IPR037756">
    <property type="entry name" value="C2D_Tricalbin"/>
</dbReference>
<dbReference type="Proteomes" id="UP000033140">
    <property type="component" value="Unassembled WGS sequence"/>
</dbReference>
<keyword evidence="10 12" id="KW-0472">Membrane</keyword>
<dbReference type="InterPro" id="IPR037765">
    <property type="entry name" value="C2B_Tricalbin"/>
</dbReference>
<dbReference type="CDD" id="cd21678">
    <property type="entry name" value="SMP_TCB"/>
    <property type="match status" value="1"/>
</dbReference>